<evidence type="ECO:0000313" key="9">
    <source>
        <dbReference type="EMBL" id="KAF9588902.1"/>
    </source>
</evidence>
<proteinExistence type="inferred from homology"/>
<evidence type="ECO:0000256" key="3">
    <source>
        <dbReference type="ARBA" id="ARBA00022512"/>
    </source>
</evidence>
<dbReference type="Proteomes" id="UP000631114">
    <property type="component" value="Unassembled WGS sequence"/>
</dbReference>
<evidence type="ECO:0008006" key="11">
    <source>
        <dbReference type="Google" id="ProtNLM"/>
    </source>
</evidence>
<sequence>MFQAFLAAWKAACNSNGASTLSVPPGTFFISEVVFFCPCKTTIISVDVRGTLKAPKDYHTFSKPSWILFQDVNALTLTGANSGIIDGQGQQSWASHGGCLERGTLPRFPLYGTKELGWLTNMFLDSVNGLQTSLLKKRSNRDALVWLVGLFMWIKQQQKRELGYFAKRHGGYRLSGEDPEQIWVESKKFNVGFGKQ</sequence>
<dbReference type="GO" id="GO:0005975">
    <property type="term" value="P:carbohydrate metabolic process"/>
    <property type="evidence" value="ECO:0007669"/>
    <property type="project" value="InterPro"/>
</dbReference>
<dbReference type="InterPro" id="IPR012334">
    <property type="entry name" value="Pectin_lyas_fold"/>
</dbReference>
<dbReference type="PANTHER" id="PTHR31375">
    <property type="match status" value="1"/>
</dbReference>
<evidence type="ECO:0000313" key="10">
    <source>
        <dbReference type="Proteomes" id="UP000631114"/>
    </source>
</evidence>
<evidence type="ECO:0000256" key="8">
    <source>
        <dbReference type="RuleBase" id="RU361169"/>
    </source>
</evidence>
<dbReference type="EMBL" id="JADFTS010000009">
    <property type="protein sequence ID" value="KAF9588902.1"/>
    <property type="molecule type" value="Genomic_DNA"/>
</dbReference>
<keyword evidence="3" id="KW-0134">Cell wall</keyword>
<dbReference type="OrthoDB" id="187139at2759"/>
<keyword evidence="5 8" id="KW-0378">Hydrolase</keyword>
<keyword evidence="7" id="KW-0961">Cell wall biogenesis/degradation</keyword>
<keyword evidence="6 8" id="KW-0326">Glycosidase</keyword>
<evidence type="ECO:0000256" key="2">
    <source>
        <dbReference type="ARBA" id="ARBA00008834"/>
    </source>
</evidence>
<dbReference type="InterPro" id="IPR011050">
    <property type="entry name" value="Pectin_lyase_fold/virulence"/>
</dbReference>
<keyword evidence="10" id="KW-1185">Reference proteome</keyword>
<evidence type="ECO:0000256" key="5">
    <source>
        <dbReference type="ARBA" id="ARBA00022801"/>
    </source>
</evidence>
<evidence type="ECO:0000256" key="6">
    <source>
        <dbReference type="ARBA" id="ARBA00023295"/>
    </source>
</evidence>
<protein>
    <recommendedName>
        <fullName evidence="11">Polygalacturonase</fullName>
    </recommendedName>
</protein>
<dbReference type="Gene3D" id="2.160.20.10">
    <property type="entry name" value="Single-stranded right-handed beta-helix, Pectin lyase-like"/>
    <property type="match status" value="1"/>
</dbReference>
<gene>
    <name evidence="9" type="ORF">IFM89_016865</name>
</gene>
<name>A0A835GZB6_9MAGN</name>
<dbReference type="GO" id="GO:0071555">
    <property type="term" value="P:cell wall organization"/>
    <property type="evidence" value="ECO:0007669"/>
    <property type="project" value="UniProtKB-KW"/>
</dbReference>
<organism evidence="9 10">
    <name type="scientific">Coptis chinensis</name>
    <dbReference type="NCBI Taxonomy" id="261450"/>
    <lineage>
        <taxon>Eukaryota</taxon>
        <taxon>Viridiplantae</taxon>
        <taxon>Streptophyta</taxon>
        <taxon>Embryophyta</taxon>
        <taxon>Tracheophyta</taxon>
        <taxon>Spermatophyta</taxon>
        <taxon>Magnoliopsida</taxon>
        <taxon>Ranunculales</taxon>
        <taxon>Ranunculaceae</taxon>
        <taxon>Coptidoideae</taxon>
        <taxon>Coptis</taxon>
    </lineage>
</organism>
<keyword evidence="4" id="KW-0964">Secreted</keyword>
<comment type="similarity">
    <text evidence="2 8">Belongs to the glycosyl hydrolase 28 family.</text>
</comment>
<dbReference type="Pfam" id="PF00295">
    <property type="entry name" value="Glyco_hydro_28"/>
    <property type="match status" value="1"/>
</dbReference>
<evidence type="ECO:0000256" key="1">
    <source>
        <dbReference type="ARBA" id="ARBA00004191"/>
    </source>
</evidence>
<comment type="subcellular location">
    <subcellularLocation>
        <location evidence="1">Secreted</location>
        <location evidence="1">Cell wall</location>
    </subcellularLocation>
</comment>
<evidence type="ECO:0000256" key="7">
    <source>
        <dbReference type="ARBA" id="ARBA00023316"/>
    </source>
</evidence>
<dbReference type="AlphaFoldDB" id="A0A835GZB6"/>
<dbReference type="GO" id="GO:0004650">
    <property type="term" value="F:polygalacturonase activity"/>
    <property type="evidence" value="ECO:0007669"/>
    <property type="project" value="InterPro"/>
</dbReference>
<accession>A0A835GZB6</accession>
<comment type="caution">
    <text evidence="9">The sequence shown here is derived from an EMBL/GenBank/DDBJ whole genome shotgun (WGS) entry which is preliminary data.</text>
</comment>
<reference evidence="9 10" key="1">
    <citation type="submission" date="2020-10" db="EMBL/GenBank/DDBJ databases">
        <title>The Coptis chinensis genome and diversification of protoberbering-type alkaloids.</title>
        <authorList>
            <person name="Wang B."/>
            <person name="Shu S."/>
            <person name="Song C."/>
            <person name="Liu Y."/>
        </authorList>
    </citation>
    <scope>NUCLEOTIDE SEQUENCE [LARGE SCALE GENOMIC DNA]</scope>
    <source>
        <strain evidence="9">HL-2020</strain>
        <tissue evidence="9">Leaf</tissue>
    </source>
</reference>
<dbReference type="SUPFAM" id="SSF51126">
    <property type="entry name" value="Pectin lyase-like"/>
    <property type="match status" value="1"/>
</dbReference>
<dbReference type="InterPro" id="IPR000743">
    <property type="entry name" value="Glyco_hydro_28"/>
</dbReference>
<evidence type="ECO:0000256" key="4">
    <source>
        <dbReference type="ARBA" id="ARBA00022525"/>
    </source>
</evidence>